<protein>
    <submittedName>
        <fullName evidence="2">Uncharacterized protein</fullName>
    </submittedName>
</protein>
<evidence type="ECO:0000313" key="3">
    <source>
        <dbReference type="Proteomes" id="UP000673375"/>
    </source>
</evidence>
<name>A0ABS4CLJ4_9ENTE</name>
<organism evidence="2 3">
    <name type="scientific">Enterococcus larvae</name>
    <dbReference type="NCBI Taxonomy" id="2794352"/>
    <lineage>
        <taxon>Bacteria</taxon>
        <taxon>Bacillati</taxon>
        <taxon>Bacillota</taxon>
        <taxon>Bacilli</taxon>
        <taxon>Lactobacillales</taxon>
        <taxon>Enterococcaceae</taxon>
        <taxon>Enterococcus</taxon>
    </lineage>
</organism>
<feature type="transmembrane region" description="Helical" evidence="1">
    <location>
        <begin position="86"/>
        <end position="106"/>
    </location>
</feature>
<keyword evidence="1" id="KW-0812">Transmembrane</keyword>
<evidence type="ECO:0000256" key="1">
    <source>
        <dbReference type="SAM" id="Phobius"/>
    </source>
</evidence>
<evidence type="ECO:0000313" key="2">
    <source>
        <dbReference type="EMBL" id="MBP1046837.1"/>
    </source>
</evidence>
<sequence length="110" mass="12477">MTDSLTNFFDNLPVNHWSSLLVGALSLVFFVYSIYFFFSKEGKDERGRKILATASFTAFIVTVVALFTFNIVFYEVATHSSTAYSWMMNFIMLIVSATEALMITSLKKVI</sequence>
<keyword evidence="1" id="KW-1133">Transmembrane helix</keyword>
<comment type="caution">
    <text evidence="2">The sequence shown here is derived from an EMBL/GenBank/DDBJ whole genome shotgun (WGS) entry which is preliminary data.</text>
</comment>
<keyword evidence="1" id="KW-0472">Membrane</keyword>
<keyword evidence="3" id="KW-1185">Reference proteome</keyword>
<dbReference type="RefSeq" id="WP_209557633.1">
    <property type="nucleotide sequence ID" value="NZ_JAEDXU010000005.1"/>
</dbReference>
<reference evidence="2 3" key="1">
    <citation type="submission" date="2020-12" db="EMBL/GenBank/DDBJ databases">
        <title>Vagococcus allomyrinae sp. nov. and Enterococcus lavae sp. nov., isolated from the larvae of Allomyrina dichotoma.</title>
        <authorList>
            <person name="Lee S.D."/>
        </authorList>
    </citation>
    <scope>NUCLEOTIDE SEQUENCE [LARGE SCALE GENOMIC DNA]</scope>
    <source>
        <strain evidence="2 3">BWM-S5</strain>
    </source>
</reference>
<feature type="transmembrane region" description="Helical" evidence="1">
    <location>
        <begin position="50"/>
        <end position="74"/>
    </location>
</feature>
<proteinExistence type="predicted"/>
<dbReference type="Proteomes" id="UP000673375">
    <property type="component" value="Unassembled WGS sequence"/>
</dbReference>
<gene>
    <name evidence="2" type="ORF">I6N96_11215</name>
</gene>
<feature type="transmembrane region" description="Helical" evidence="1">
    <location>
        <begin position="20"/>
        <end position="38"/>
    </location>
</feature>
<accession>A0ABS4CLJ4</accession>
<dbReference type="EMBL" id="JAEDXU010000005">
    <property type="protein sequence ID" value="MBP1046837.1"/>
    <property type="molecule type" value="Genomic_DNA"/>
</dbReference>